<dbReference type="InterPro" id="IPR045864">
    <property type="entry name" value="aa-tRNA-synth_II/BPL/LPL"/>
</dbReference>
<evidence type="ECO:0000256" key="5">
    <source>
        <dbReference type="ARBA" id="ARBA00022777"/>
    </source>
</evidence>
<dbReference type="EC" id="2.7.11.1" evidence="1"/>
<feature type="region of interest" description="Disordered" evidence="11">
    <location>
        <begin position="582"/>
        <end position="619"/>
    </location>
</feature>
<name>A0A1I7SSU5_BURXY</name>
<keyword evidence="4 10" id="KW-0547">Nucleotide-binding</keyword>
<dbReference type="InterPro" id="IPR000719">
    <property type="entry name" value="Prot_kinase_dom"/>
</dbReference>
<evidence type="ECO:0000256" key="8">
    <source>
        <dbReference type="ARBA" id="ARBA00047899"/>
    </source>
</evidence>
<dbReference type="OrthoDB" id="5915312at2759"/>
<dbReference type="SUPFAM" id="SSF54495">
    <property type="entry name" value="UBC-like"/>
    <property type="match status" value="1"/>
</dbReference>
<dbReference type="Gene3D" id="1.10.510.10">
    <property type="entry name" value="Transferase(Phosphotransferase) domain 1"/>
    <property type="match status" value="2"/>
</dbReference>
<evidence type="ECO:0000313" key="14">
    <source>
        <dbReference type="EMBL" id="CAD5221887.1"/>
    </source>
</evidence>
<evidence type="ECO:0000256" key="10">
    <source>
        <dbReference type="PROSITE-ProRule" id="PRU10141"/>
    </source>
</evidence>
<evidence type="ECO:0000259" key="12">
    <source>
        <dbReference type="PROSITE" id="PS50011"/>
    </source>
</evidence>
<dbReference type="PANTHER" id="PTHR11042:SF136">
    <property type="entry name" value="EIF-2-ALPHA KINASE GCN2"/>
    <property type="match status" value="1"/>
</dbReference>
<evidence type="ECO:0000256" key="2">
    <source>
        <dbReference type="ARBA" id="ARBA00022527"/>
    </source>
</evidence>
<feature type="domain" description="Protein kinase" evidence="12">
    <location>
        <begin position="504"/>
        <end position="890"/>
    </location>
</feature>
<keyword evidence="5" id="KW-0418">Kinase</keyword>
<evidence type="ECO:0000256" key="1">
    <source>
        <dbReference type="ARBA" id="ARBA00012513"/>
    </source>
</evidence>
<evidence type="ECO:0000256" key="7">
    <source>
        <dbReference type="ARBA" id="ARBA00037982"/>
    </source>
</evidence>
<proteinExistence type="inferred from homology"/>
<dbReference type="EMBL" id="CAJFCV020000003">
    <property type="protein sequence ID" value="CAG9108877.1"/>
    <property type="molecule type" value="Genomic_DNA"/>
</dbReference>
<dbReference type="GO" id="GO:0005829">
    <property type="term" value="C:cytosol"/>
    <property type="evidence" value="ECO:0007669"/>
    <property type="project" value="TreeGrafter"/>
</dbReference>
<reference evidence="15" key="2">
    <citation type="submission" date="2020-08" db="EMBL/GenBank/DDBJ databases">
        <authorList>
            <person name="Kikuchi T."/>
        </authorList>
    </citation>
    <scope>NUCLEOTIDE SEQUENCE</scope>
    <source>
        <strain evidence="14">Ka4C1</strain>
    </source>
</reference>
<evidence type="ECO:0000256" key="9">
    <source>
        <dbReference type="ARBA" id="ARBA00048679"/>
    </source>
</evidence>
<evidence type="ECO:0000313" key="16">
    <source>
        <dbReference type="Proteomes" id="UP000095284"/>
    </source>
</evidence>
<dbReference type="InterPro" id="IPR050339">
    <property type="entry name" value="CC_SR_Kinase"/>
</dbReference>
<dbReference type="Gene3D" id="3.30.930.10">
    <property type="entry name" value="Bira Bifunctional Protein, Domain 2"/>
    <property type="match status" value="1"/>
</dbReference>
<evidence type="ECO:0000256" key="6">
    <source>
        <dbReference type="ARBA" id="ARBA00022840"/>
    </source>
</evidence>
<feature type="binding site" evidence="10">
    <location>
        <position position="543"/>
    </location>
    <ligand>
        <name>ATP</name>
        <dbReference type="ChEBI" id="CHEBI:30616"/>
    </ligand>
</feature>
<evidence type="ECO:0000259" key="13">
    <source>
        <dbReference type="PROSITE" id="PS50908"/>
    </source>
</evidence>
<evidence type="ECO:0000313" key="17">
    <source>
        <dbReference type="Proteomes" id="UP000659654"/>
    </source>
</evidence>
<accession>A0A1I7SSU5</accession>
<dbReference type="PROSITE" id="PS00107">
    <property type="entry name" value="PROTEIN_KINASE_ATP"/>
    <property type="match status" value="1"/>
</dbReference>
<keyword evidence="6 10" id="KW-0067">ATP-binding</keyword>
<dbReference type="GO" id="GO:0005524">
    <property type="term" value="F:ATP binding"/>
    <property type="evidence" value="ECO:0007669"/>
    <property type="project" value="UniProtKB-UniRule"/>
</dbReference>
<organism evidence="16 18">
    <name type="scientific">Bursaphelenchus xylophilus</name>
    <name type="common">Pinewood nematode worm</name>
    <name type="synonym">Aphelenchoides xylophilus</name>
    <dbReference type="NCBI Taxonomy" id="6326"/>
    <lineage>
        <taxon>Eukaryota</taxon>
        <taxon>Metazoa</taxon>
        <taxon>Ecdysozoa</taxon>
        <taxon>Nematoda</taxon>
        <taxon>Chromadorea</taxon>
        <taxon>Rhabditida</taxon>
        <taxon>Tylenchina</taxon>
        <taxon>Tylenchomorpha</taxon>
        <taxon>Aphelenchoidea</taxon>
        <taxon>Aphelenchoididae</taxon>
        <taxon>Bursaphelenchus</taxon>
    </lineage>
</organism>
<comment type="catalytic activity">
    <reaction evidence="8">
        <text>L-threonyl-[protein] + ATP = O-phospho-L-threonyl-[protein] + ADP + H(+)</text>
        <dbReference type="Rhea" id="RHEA:46608"/>
        <dbReference type="Rhea" id="RHEA-COMP:11060"/>
        <dbReference type="Rhea" id="RHEA-COMP:11605"/>
        <dbReference type="ChEBI" id="CHEBI:15378"/>
        <dbReference type="ChEBI" id="CHEBI:30013"/>
        <dbReference type="ChEBI" id="CHEBI:30616"/>
        <dbReference type="ChEBI" id="CHEBI:61977"/>
        <dbReference type="ChEBI" id="CHEBI:456216"/>
        <dbReference type="EC" id="2.7.11.1"/>
    </reaction>
</comment>
<evidence type="ECO:0000313" key="15">
    <source>
        <dbReference type="EMBL" id="CAG9108877.1"/>
    </source>
</evidence>
<dbReference type="InterPro" id="IPR011009">
    <property type="entry name" value="Kinase-like_dom_sf"/>
</dbReference>
<feature type="region of interest" description="Disordered" evidence="11">
    <location>
        <begin position="1390"/>
        <end position="1417"/>
    </location>
</feature>
<evidence type="ECO:0000256" key="11">
    <source>
        <dbReference type="SAM" id="MobiDB-lite"/>
    </source>
</evidence>
<protein>
    <recommendedName>
        <fullName evidence="1">non-specific serine/threonine protein kinase</fullName>
        <ecNumber evidence="1">2.7.11.1</ecNumber>
    </recommendedName>
</protein>
<dbReference type="InterPro" id="IPR006575">
    <property type="entry name" value="RWD_dom"/>
</dbReference>
<gene>
    <name evidence="14" type="ORF">BXYJ_LOCUS6902</name>
</gene>
<dbReference type="InterPro" id="IPR016135">
    <property type="entry name" value="UBQ-conjugating_enzyme/RWD"/>
</dbReference>
<dbReference type="PROSITE" id="PS00108">
    <property type="entry name" value="PROTEIN_KINASE_ST"/>
    <property type="match status" value="1"/>
</dbReference>
<dbReference type="Pfam" id="PF05773">
    <property type="entry name" value="RWD"/>
    <property type="match status" value="1"/>
</dbReference>
<feature type="compositionally biased region" description="Basic and acidic residues" evidence="11">
    <location>
        <begin position="760"/>
        <end position="769"/>
    </location>
</feature>
<dbReference type="GO" id="GO:1990625">
    <property type="term" value="P:negative regulation of cytoplasmic translational initiation in response to stress"/>
    <property type="evidence" value="ECO:0007669"/>
    <property type="project" value="TreeGrafter"/>
</dbReference>
<dbReference type="PANTHER" id="PTHR11042">
    <property type="entry name" value="EUKARYOTIC TRANSLATION INITIATION FACTOR 2-ALPHA KINASE EIF2-ALPHA KINASE -RELATED"/>
    <property type="match status" value="1"/>
</dbReference>
<dbReference type="InterPro" id="IPR008271">
    <property type="entry name" value="Ser/Thr_kinase_AS"/>
</dbReference>
<feature type="compositionally biased region" description="Polar residues" evidence="11">
    <location>
        <begin position="1397"/>
        <end position="1417"/>
    </location>
</feature>
<dbReference type="Pfam" id="PF00069">
    <property type="entry name" value="Pkinase"/>
    <property type="match status" value="2"/>
</dbReference>
<dbReference type="SUPFAM" id="SSF56112">
    <property type="entry name" value="Protein kinase-like (PK-like)"/>
    <property type="match status" value="2"/>
</dbReference>
<dbReference type="SMART" id="SM00220">
    <property type="entry name" value="S_TKc"/>
    <property type="match status" value="1"/>
</dbReference>
<dbReference type="PROSITE" id="PS50011">
    <property type="entry name" value="PROTEIN_KINASE_DOM"/>
    <property type="match status" value="1"/>
</dbReference>
<dbReference type="Gene3D" id="3.10.110.10">
    <property type="entry name" value="Ubiquitin Conjugating Enzyme"/>
    <property type="match status" value="1"/>
</dbReference>
<dbReference type="GO" id="GO:0004694">
    <property type="term" value="F:eukaryotic translation initiation factor 2alpha kinase activity"/>
    <property type="evidence" value="ECO:0007669"/>
    <property type="project" value="TreeGrafter"/>
</dbReference>
<dbReference type="SMR" id="A0A1I7SSU5"/>
<feature type="region of interest" description="Disordered" evidence="11">
    <location>
        <begin position="757"/>
        <end position="778"/>
    </location>
</feature>
<dbReference type="WBParaSite" id="BXY_1611300.1">
    <property type="protein sequence ID" value="BXY_1611300.1"/>
    <property type="gene ID" value="BXY_1611300"/>
</dbReference>
<keyword evidence="3" id="KW-0808">Transferase</keyword>
<dbReference type="Gene3D" id="3.30.200.20">
    <property type="entry name" value="Phosphorylase Kinase, domain 1"/>
    <property type="match status" value="1"/>
</dbReference>
<dbReference type="EMBL" id="CAJFDI010000003">
    <property type="protein sequence ID" value="CAD5221887.1"/>
    <property type="molecule type" value="Genomic_DNA"/>
</dbReference>
<keyword evidence="17" id="KW-1185">Reference proteome</keyword>
<keyword evidence="2" id="KW-0723">Serine/threonine-protein kinase</keyword>
<dbReference type="Proteomes" id="UP000659654">
    <property type="component" value="Unassembled WGS sequence"/>
</dbReference>
<dbReference type="Proteomes" id="UP000095284">
    <property type="component" value="Unplaced"/>
</dbReference>
<comment type="catalytic activity">
    <reaction evidence="9">
        <text>L-seryl-[protein] + ATP = O-phospho-L-seryl-[protein] + ADP + H(+)</text>
        <dbReference type="Rhea" id="RHEA:17989"/>
        <dbReference type="Rhea" id="RHEA-COMP:9863"/>
        <dbReference type="Rhea" id="RHEA-COMP:11604"/>
        <dbReference type="ChEBI" id="CHEBI:15378"/>
        <dbReference type="ChEBI" id="CHEBI:29999"/>
        <dbReference type="ChEBI" id="CHEBI:30616"/>
        <dbReference type="ChEBI" id="CHEBI:83421"/>
        <dbReference type="ChEBI" id="CHEBI:456216"/>
        <dbReference type="EC" id="2.7.11.1"/>
    </reaction>
</comment>
<evidence type="ECO:0000256" key="3">
    <source>
        <dbReference type="ARBA" id="ARBA00022679"/>
    </source>
</evidence>
<feature type="domain" description="RWD" evidence="13">
    <location>
        <begin position="18"/>
        <end position="127"/>
    </location>
</feature>
<reference evidence="18" key="1">
    <citation type="submission" date="2016-11" db="UniProtKB">
        <authorList>
            <consortium name="WormBaseParasite"/>
        </authorList>
    </citation>
    <scope>IDENTIFICATION</scope>
</reference>
<dbReference type="Proteomes" id="UP000582659">
    <property type="component" value="Unassembled WGS sequence"/>
</dbReference>
<sequence>MTELTDAEVLDLQSRAENEAKGLQWVFTDRLKKCSFQNCWKGFSRLEVAVLVTPHVENAVVSFILELSCPPLYPKDPPKYNFTNLNGLTREDLNDLMTEYNNMIKNANGEVILFELIIKGESYLKEINQRLVGTSIQPLKVITSSQSPVKSPNYSETKKDEQILSPVLPAEPLVQVRKEDELHCLQNKMLRSLGTLGEVQKVEILNKTGQFVCIQRVNKLKPNREPCHQYCSEYFAWDNNRLIFVSEFDLFYELDNGDKAKKGKLQAFHKNFNTFLHNAKHSTFPTDEDLLSTYLFFKDTSELDKVSVYKRKISLGQYLEMECRPLSDPNVIKYISKNAATVLPKLATQLLCALKTLHDNKLAHGFLNRNNIWMTKNHSFILSDYWITIELQRFCEDFHRITTNSNLNLCVRPSISQMRQSDTTKLADLLESLSSECKNKGDDRIFDQLKSFTSSCREKEIDLQKLMNHPFLYSDFLSSDASTWSSEVGPEMSLTLSGRLVKEYNVLGFLGKGGFGQVFLARNKLDSNDYAIKRINLTGIPKKQVEKIINEVAVFSKLINEHIVRYFSSWIESLVYETPNNLGSSLPNGKAPKKPKEASDSDSSSDSEGGGFFKAPKKTRKASVRSSNILDHSQVTSEFSVIFEGDEDVIDAEEEEEVDVEMPQPELPKGMSNAFLCLQMEYCRNGTLRALIDEGQLFENVAMIWRLFKEILLGIKCLHEYNIIHRDIKPGNIFLDGNWTVKIGDFGLATRALGNQKIHLSKESPEKPGRPMSPNGGDSMTKDVGTHFYIPPEAKSSSSGSKIYDTKFDIYSIGVVLFEMIQKPPDTLSERLKVLDNLRNTMSFTENFLSYLPRSHHSAADQLLKWCLQKNPRERPSASELLTSGLIPHITSDEDNFQKVFSQVVRNPKHRLHKTIMKELFMSVGPSYVVNGYDKSYGNMSLDYINTRDEILDKVRSVLKLHGFASLTVQSYVPSTSAQNKSGALFMLNNPYITVDFAGSLLSSPFNLRQCIVRQFLHSTTTKGKFFMADKVNVRPRETSGHVHPESRYEVGADILAVSSSRNLAVSELLIAVTKLMNALDIENFKWTIFVSHSSLIKAVGWHFGITDEPNLVILFNLLYSYSSGGTKKDILKFELTHRCKIPEEKVKDLVSFLNGNYDNVTEMKEKCNMLLRSKNERVKAFLQKAFAEIEGLLKHVKTLNESIQLSFIPGFVYQPGMFSDGLVFSVKCFNNSWFTVMAGGEYTKYMADVFLANSQEWKGDTIAYGFNLSVDVLTKFLHKIGRLSPVCEVLVAISSLDFLNASSKFCSDLRNSGTSVEHWPYPGSSNDELIEYSVNKRTKFLVTFVTVDEVIVQLNELFDSASDQTGGFRMMHHRIRPSEALQNILQLRSRTRRSRAPNSESIDQSPVQTTSTHASSRNVDVLLTPTAFSKLSHHLRKKYNNHIIALMTPITSKFESKTKFQAVITDLPADIINQISLVDRHNNSLDAAMLAVENISKQNGRYKQEIQEVWEIMDPLYTESQTSDVVLAIFSPRLAENFYRLLI</sequence>
<dbReference type="PROSITE" id="PS50908">
    <property type="entry name" value="RWD"/>
    <property type="match status" value="1"/>
</dbReference>
<dbReference type="GO" id="GO:0005634">
    <property type="term" value="C:nucleus"/>
    <property type="evidence" value="ECO:0007669"/>
    <property type="project" value="TreeGrafter"/>
</dbReference>
<dbReference type="eggNOG" id="KOG1035">
    <property type="taxonomic scope" value="Eukaryota"/>
</dbReference>
<evidence type="ECO:0000313" key="18">
    <source>
        <dbReference type="WBParaSite" id="BXY_1611300.1"/>
    </source>
</evidence>
<dbReference type="InterPro" id="IPR017441">
    <property type="entry name" value="Protein_kinase_ATP_BS"/>
</dbReference>
<comment type="similarity">
    <text evidence="7">Belongs to the protein kinase superfamily. Ser/Thr protein kinase family. GCN2 subfamily.</text>
</comment>
<evidence type="ECO:0000256" key="4">
    <source>
        <dbReference type="ARBA" id="ARBA00022741"/>
    </source>
</evidence>